<dbReference type="Proteomes" id="UP001596417">
    <property type="component" value="Unassembled WGS sequence"/>
</dbReference>
<feature type="transmembrane region" description="Helical" evidence="1">
    <location>
        <begin position="77"/>
        <end position="95"/>
    </location>
</feature>
<organism evidence="2 3">
    <name type="scientific">Halocatena marina</name>
    <dbReference type="NCBI Taxonomy" id="2934937"/>
    <lineage>
        <taxon>Archaea</taxon>
        <taxon>Methanobacteriati</taxon>
        <taxon>Methanobacteriota</taxon>
        <taxon>Stenosarchaea group</taxon>
        <taxon>Halobacteria</taxon>
        <taxon>Halobacteriales</taxon>
        <taxon>Natronomonadaceae</taxon>
        <taxon>Halocatena</taxon>
    </lineage>
</organism>
<keyword evidence="3" id="KW-1185">Reference proteome</keyword>
<sequence>MPVTTRRDQLEYHTDLRSGGWLGIDDDALVIVRESEEPLSVPLDDIAEVTAQDIDLFLVVMSVTLVGFGLWATSRNVVGGLVFATIGLGSLYLTYRKRNRLTISVAGRPKPLQYYPVDTESTYAAINDALHEGVSEHS</sequence>
<dbReference type="RefSeq" id="WP_264555104.1">
    <property type="nucleotide sequence ID" value="NZ_CP109979.1"/>
</dbReference>
<evidence type="ECO:0000256" key="1">
    <source>
        <dbReference type="SAM" id="Phobius"/>
    </source>
</evidence>
<dbReference type="EMBL" id="JBHTAX010000001">
    <property type="protein sequence ID" value="MFC7189160.1"/>
    <property type="molecule type" value="Genomic_DNA"/>
</dbReference>
<name>A0ABD5YNN7_9EURY</name>
<protein>
    <submittedName>
        <fullName evidence="2">Uncharacterized protein</fullName>
    </submittedName>
</protein>
<proteinExistence type="predicted"/>
<dbReference type="AlphaFoldDB" id="A0ABD5YNN7"/>
<evidence type="ECO:0000313" key="3">
    <source>
        <dbReference type="Proteomes" id="UP001596417"/>
    </source>
</evidence>
<keyword evidence="1" id="KW-1133">Transmembrane helix</keyword>
<accession>A0ABD5YNN7</accession>
<comment type="caution">
    <text evidence="2">The sequence shown here is derived from an EMBL/GenBank/DDBJ whole genome shotgun (WGS) entry which is preliminary data.</text>
</comment>
<dbReference type="GeneID" id="76198730"/>
<reference evidence="2 3" key="1">
    <citation type="journal article" date="2019" name="Int. J. Syst. Evol. Microbiol.">
        <title>The Global Catalogue of Microorganisms (GCM) 10K type strain sequencing project: providing services to taxonomists for standard genome sequencing and annotation.</title>
        <authorList>
            <consortium name="The Broad Institute Genomics Platform"/>
            <consortium name="The Broad Institute Genome Sequencing Center for Infectious Disease"/>
            <person name="Wu L."/>
            <person name="Ma J."/>
        </authorList>
    </citation>
    <scope>NUCLEOTIDE SEQUENCE [LARGE SCALE GENOMIC DNA]</scope>
    <source>
        <strain evidence="2 3">RDMS1</strain>
    </source>
</reference>
<keyword evidence="1" id="KW-0472">Membrane</keyword>
<keyword evidence="1" id="KW-0812">Transmembrane</keyword>
<evidence type="ECO:0000313" key="2">
    <source>
        <dbReference type="EMBL" id="MFC7189160.1"/>
    </source>
</evidence>
<gene>
    <name evidence="2" type="ORF">ACFQL7_04395</name>
</gene>
<feature type="transmembrane region" description="Helical" evidence="1">
    <location>
        <begin position="54"/>
        <end position="71"/>
    </location>
</feature>